<evidence type="ECO:0000313" key="2">
    <source>
        <dbReference type="EMBL" id="OZG51944.1"/>
    </source>
</evidence>
<evidence type="ECO:0000313" key="3">
    <source>
        <dbReference type="Proteomes" id="UP000216454"/>
    </source>
</evidence>
<gene>
    <name evidence="2" type="ORF">PSSU_0727</name>
</gene>
<dbReference type="Proteomes" id="UP000216454">
    <property type="component" value="Unassembled WGS sequence"/>
</dbReference>
<sequence>MMEVTDPENGFLNSVFGDPQTIRRKRRLQPQKTDP</sequence>
<reference evidence="2 3" key="1">
    <citation type="journal article" date="2017" name="BMC Genomics">
        <title>Comparative genomic and phylogenomic analyses of the Bifidobacteriaceae family.</title>
        <authorList>
            <person name="Lugli G.A."/>
            <person name="Milani C."/>
            <person name="Turroni F."/>
            <person name="Duranti S."/>
            <person name="Mancabelli L."/>
            <person name="Mangifesta M."/>
            <person name="Ferrario C."/>
            <person name="Modesto M."/>
            <person name="Mattarelli P."/>
            <person name="Jiri K."/>
            <person name="van Sinderen D."/>
            <person name="Ventura M."/>
        </authorList>
    </citation>
    <scope>NUCLEOTIDE SEQUENCE [LARGE SCALE GENOMIC DNA]</scope>
    <source>
        <strain evidence="2 3">DSM 24744</strain>
    </source>
</reference>
<protein>
    <submittedName>
        <fullName evidence="2">Uncharacterized protein</fullName>
    </submittedName>
</protein>
<accession>A0A261EYL0</accession>
<keyword evidence="3" id="KW-1185">Reference proteome</keyword>
<organism evidence="2 3">
    <name type="scientific">Pseudoscardovia suis</name>
    <dbReference type="NCBI Taxonomy" id="987063"/>
    <lineage>
        <taxon>Bacteria</taxon>
        <taxon>Bacillati</taxon>
        <taxon>Actinomycetota</taxon>
        <taxon>Actinomycetes</taxon>
        <taxon>Bifidobacteriales</taxon>
        <taxon>Bifidobacteriaceae</taxon>
        <taxon>Pseudoscardovia</taxon>
    </lineage>
</organism>
<dbReference type="EMBL" id="MWWQ01000006">
    <property type="protein sequence ID" value="OZG51944.1"/>
    <property type="molecule type" value="Genomic_DNA"/>
</dbReference>
<name>A0A261EYL0_9BIFI</name>
<proteinExistence type="predicted"/>
<evidence type="ECO:0000256" key="1">
    <source>
        <dbReference type="SAM" id="MobiDB-lite"/>
    </source>
</evidence>
<feature type="region of interest" description="Disordered" evidence="1">
    <location>
        <begin position="1"/>
        <end position="35"/>
    </location>
</feature>
<dbReference type="AlphaFoldDB" id="A0A261EYL0"/>
<comment type="caution">
    <text evidence="2">The sequence shown here is derived from an EMBL/GenBank/DDBJ whole genome shotgun (WGS) entry which is preliminary data.</text>
</comment>